<comment type="subcellular location">
    <subcellularLocation>
        <location evidence="2">Endomembrane system</location>
    </subcellularLocation>
    <subcellularLocation>
        <location evidence="1">Membrane</location>
        <topology evidence="1">Single-pass membrane protein</topology>
    </subcellularLocation>
</comment>
<protein>
    <submittedName>
        <fullName evidence="13">Uncharacterized protein</fullName>
    </submittedName>
</protein>
<feature type="disulfide bond" evidence="11">
    <location>
        <begin position="57"/>
        <end position="75"/>
    </location>
</feature>
<feature type="disulfide bond" evidence="11">
    <location>
        <begin position="50"/>
        <end position="62"/>
    </location>
</feature>
<evidence type="ECO:0000256" key="6">
    <source>
        <dbReference type="ARBA" id="ARBA00022989"/>
    </source>
</evidence>
<feature type="disulfide bond" evidence="11">
    <location>
        <begin position="128"/>
        <end position="140"/>
    </location>
</feature>
<evidence type="ECO:0000256" key="11">
    <source>
        <dbReference type="PROSITE-ProRule" id="PRU00124"/>
    </source>
</evidence>
<dbReference type="SUPFAM" id="SSF57424">
    <property type="entry name" value="LDL receptor-like module"/>
    <property type="match status" value="5"/>
</dbReference>
<dbReference type="InterPro" id="IPR023415">
    <property type="entry name" value="LDLR_class-A_CS"/>
</dbReference>
<dbReference type="GO" id="GO:0012505">
    <property type="term" value="C:endomembrane system"/>
    <property type="evidence" value="ECO:0007669"/>
    <property type="project" value="UniProtKB-SubCell"/>
</dbReference>
<feature type="disulfide bond" evidence="11">
    <location>
        <begin position="135"/>
        <end position="153"/>
    </location>
</feature>
<dbReference type="PANTHER" id="PTHR22722:SF14">
    <property type="entry name" value="MEGALIN, ISOFORM A"/>
    <property type="match status" value="1"/>
</dbReference>
<dbReference type="InterPro" id="IPR051221">
    <property type="entry name" value="LDLR-related"/>
</dbReference>
<keyword evidence="10" id="KW-0325">Glycoprotein</keyword>
<dbReference type="Proteomes" id="UP001497497">
    <property type="component" value="Unassembled WGS sequence"/>
</dbReference>
<feature type="signal peptide" evidence="12">
    <location>
        <begin position="1"/>
        <end position="18"/>
    </location>
</feature>
<evidence type="ECO:0000256" key="9">
    <source>
        <dbReference type="ARBA" id="ARBA00023170"/>
    </source>
</evidence>
<dbReference type="EMBL" id="CAXITT010000011">
    <property type="protein sequence ID" value="CAL1527036.1"/>
    <property type="molecule type" value="Genomic_DNA"/>
</dbReference>
<feature type="disulfide bond" evidence="11">
    <location>
        <begin position="96"/>
        <end position="114"/>
    </location>
</feature>
<dbReference type="GO" id="GO:0016324">
    <property type="term" value="C:apical plasma membrane"/>
    <property type="evidence" value="ECO:0007669"/>
    <property type="project" value="TreeGrafter"/>
</dbReference>
<keyword evidence="7" id="KW-0472">Membrane</keyword>
<evidence type="ECO:0000256" key="2">
    <source>
        <dbReference type="ARBA" id="ARBA00004308"/>
    </source>
</evidence>
<keyword evidence="4 12" id="KW-0732">Signal</keyword>
<dbReference type="GO" id="GO:0006898">
    <property type="term" value="P:receptor-mediated endocytosis"/>
    <property type="evidence" value="ECO:0007669"/>
    <property type="project" value="TreeGrafter"/>
</dbReference>
<dbReference type="FunFam" id="4.10.400.10:FF:000034">
    <property type="entry name" value="Low-density lipoprotein receptor-related protein 2"/>
    <property type="match status" value="1"/>
</dbReference>
<evidence type="ECO:0000256" key="10">
    <source>
        <dbReference type="ARBA" id="ARBA00023180"/>
    </source>
</evidence>
<evidence type="ECO:0000313" key="14">
    <source>
        <dbReference type="Proteomes" id="UP001497497"/>
    </source>
</evidence>
<keyword evidence="5" id="KW-0677">Repeat</keyword>
<evidence type="ECO:0000313" key="13">
    <source>
        <dbReference type="EMBL" id="CAL1527036.1"/>
    </source>
</evidence>
<evidence type="ECO:0000256" key="3">
    <source>
        <dbReference type="ARBA" id="ARBA00022692"/>
    </source>
</evidence>
<dbReference type="PROSITE" id="PS01209">
    <property type="entry name" value="LDLRA_1"/>
    <property type="match status" value="2"/>
</dbReference>
<dbReference type="FunFam" id="4.10.400.10:FF:000045">
    <property type="entry name" value="Low-density lipoprotein receptor-related protein 2"/>
    <property type="match status" value="1"/>
</dbReference>
<feature type="disulfide bond" evidence="11">
    <location>
        <begin position="69"/>
        <end position="84"/>
    </location>
</feature>
<reference evidence="13 14" key="1">
    <citation type="submission" date="2024-04" db="EMBL/GenBank/DDBJ databases">
        <authorList>
            <consortium name="Genoscope - CEA"/>
            <person name="William W."/>
        </authorList>
    </citation>
    <scope>NUCLEOTIDE SEQUENCE [LARGE SCALE GENOMIC DNA]</scope>
</reference>
<feature type="disulfide bond" evidence="11">
    <location>
        <begin position="187"/>
        <end position="202"/>
    </location>
</feature>
<feature type="disulfide bond" evidence="11">
    <location>
        <begin position="147"/>
        <end position="162"/>
    </location>
</feature>
<dbReference type="GO" id="GO:0042562">
    <property type="term" value="F:hormone binding"/>
    <property type="evidence" value="ECO:0007669"/>
    <property type="project" value="TreeGrafter"/>
</dbReference>
<evidence type="ECO:0000256" key="12">
    <source>
        <dbReference type="SAM" id="SignalP"/>
    </source>
</evidence>
<dbReference type="CDD" id="cd00112">
    <property type="entry name" value="LDLa"/>
    <property type="match status" value="5"/>
</dbReference>
<dbReference type="PROSITE" id="PS50068">
    <property type="entry name" value="LDLRA_2"/>
    <property type="match status" value="5"/>
</dbReference>
<keyword evidence="14" id="KW-1185">Reference proteome</keyword>
<feature type="disulfide bond" evidence="11">
    <location>
        <begin position="108"/>
        <end position="123"/>
    </location>
</feature>
<sequence>MACIKWCILVLALTCAIAECGVTKKKLRKAAQTNVRSLEAKKYFKRQVTCGPNEFQCGDGQCVSLDWFCDTDRDCADGADEAHCPTDCTGEHQFRCNNGRCVTREFICDGDNDCGDMSDEVDCHKLNCAEEEVHCDVNKCIPELWVCDGDNDCGTGWDESNCTAGSCRDHQFACADGSRCIPNSFVCDGGPDCSDHSDELNCTCDSTIHFQCPNNRCIPIDWRCDNDNDCGDATDELGCPTLHPSECRDVFPVRDCALLNESSQPICHDLIDGHKFCRKYCGLCDPLATTEST</sequence>
<feature type="disulfide bond" evidence="11">
    <location>
        <begin position="212"/>
        <end position="230"/>
    </location>
</feature>
<evidence type="ECO:0000256" key="7">
    <source>
        <dbReference type="ARBA" id="ARBA00023136"/>
    </source>
</evidence>
<keyword evidence="8 11" id="KW-1015">Disulfide bond</keyword>
<dbReference type="PANTHER" id="PTHR22722">
    <property type="entry name" value="LOW-DENSITY LIPOPROTEIN RECEPTOR-RELATED PROTEIN 2-RELATED"/>
    <property type="match status" value="1"/>
</dbReference>
<organism evidence="13 14">
    <name type="scientific">Lymnaea stagnalis</name>
    <name type="common">Great pond snail</name>
    <name type="synonym">Helix stagnalis</name>
    <dbReference type="NCBI Taxonomy" id="6523"/>
    <lineage>
        <taxon>Eukaryota</taxon>
        <taxon>Metazoa</taxon>
        <taxon>Spiralia</taxon>
        <taxon>Lophotrochozoa</taxon>
        <taxon>Mollusca</taxon>
        <taxon>Gastropoda</taxon>
        <taxon>Heterobranchia</taxon>
        <taxon>Euthyneura</taxon>
        <taxon>Panpulmonata</taxon>
        <taxon>Hygrophila</taxon>
        <taxon>Lymnaeoidea</taxon>
        <taxon>Lymnaeidae</taxon>
        <taxon>Lymnaea</taxon>
    </lineage>
</organism>
<accession>A0AAV2H0M2</accession>
<dbReference type="GO" id="GO:0043235">
    <property type="term" value="C:receptor complex"/>
    <property type="evidence" value="ECO:0007669"/>
    <property type="project" value="TreeGrafter"/>
</dbReference>
<feature type="disulfide bond" evidence="11">
    <location>
        <begin position="224"/>
        <end position="239"/>
    </location>
</feature>
<evidence type="ECO:0000256" key="4">
    <source>
        <dbReference type="ARBA" id="ARBA00022729"/>
    </source>
</evidence>
<name>A0AAV2H0M2_LYMST</name>
<gene>
    <name evidence="13" type="ORF">GSLYS_00001213001</name>
</gene>
<dbReference type="FunFam" id="4.10.400.10:FF:000065">
    <property type="entry name" value="Transmembrane protease serine 7"/>
    <property type="match status" value="1"/>
</dbReference>
<keyword evidence="3" id="KW-0812">Transmembrane</keyword>
<dbReference type="InterPro" id="IPR036055">
    <property type="entry name" value="LDL_receptor-like_sf"/>
</dbReference>
<dbReference type="InterPro" id="IPR002172">
    <property type="entry name" value="LDrepeatLR_classA_rpt"/>
</dbReference>
<dbReference type="Gene3D" id="4.10.400.10">
    <property type="entry name" value="Low-density Lipoprotein Receptor"/>
    <property type="match status" value="5"/>
</dbReference>
<dbReference type="SMART" id="SM00192">
    <property type="entry name" value="LDLa"/>
    <property type="match status" value="5"/>
</dbReference>
<evidence type="ECO:0000256" key="8">
    <source>
        <dbReference type="ARBA" id="ARBA00023157"/>
    </source>
</evidence>
<dbReference type="Pfam" id="PF00057">
    <property type="entry name" value="Ldl_recept_a"/>
    <property type="match status" value="5"/>
</dbReference>
<keyword evidence="9" id="KW-0675">Receptor</keyword>
<evidence type="ECO:0000256" key="5">
    <source>
        <dbReference type="ARBA" id="ARBA00022737"/>
    </source>
</evidence>
<feature type="chain" id="PRO_5043393642" evidence="12">
    <location>
        <begin position="19"/>
        <end position="293"/>
    </location>
</feature>
<proteinExistence type="predicted"/>
<dbReference type="PRINTS" id="PR00261">
    <property type="entry name" value="LDLRECEPTOR"/>
</dbReference>
<comment type="caution">
    <text evidence="11">Lacks conserved residue(s) required for the propagation of feature annotation.</text>
</comment>
<evidence type="ECO:0000256" key="1">
    <source>
        <dbReference type="ARBA" id="ARBA00004167"/>
    </source>
</evidence>
<keyword evidence="6" id="KW-1133">Transmembrane helix</keyword>
<comment type="caution">
    <text evidence="13">The sequence shown here is derived from an EMBL/GenBank/DDBJ whole genome shotgun (WGS) entry which is preliminary data.</text>
</comment>
<dbReference type="AlphaFoldDB" id="A0AAV2H0M2"/>